<keyword evidence="1" id="KW-0732">Signal</keyword>
<dbReference type="Proteomes" id="UP000822993">
    <property type="component" value="Unassembled WGS sequence"/>
</dbReference>
<gene>
    <name evidence="2" type="ORF">H9623_05975</name>
</gene>
<organism evidence="2 3">
    <name type="scientific">Oerskovia douganii</name>
    <dbReference type="NCBI Taxonomy" id="2762210"/>
    <lineage>
        <taxon>Bacteria</taxon>
        <taxon>Bacillati</taxon>
        <taxon>Actinomycetota</taxon>
        <taxon>Actinomycetes</taxon>
        <taxon>Micrococcales</taxon>
        <taxon>Cellulomonadaceae</taxon>
        <taxon>Oerskovia</taxon>
    </lineage>
</organism>
<comment type="caution">
    <text evidence="2">The sequence shown here is derived from an EMBL/GenBank/DDBJ whole genome shotgun (WGS) entry which is preliminary data.</text>
</comment>
<dbReference type="PROSITE" id="PS51257">
    <property type="entry name" value="PROKAR_LIPOPROTEIN"/>
    <property type="match status" value="1"/>
</dbReference>
<sequence>MRPRLVAALVTAVGGLGAACAAPGPDDAPTPTAPLGPAAVYRTVGTGGDAALLEGVVRIVDGCLYVDGQEGTGRYFPYFPVTDTAWEDDTLVWDGGRYVDGDPISLGGGEIGPGGLTDAVAPAGCDDSQGWIVAQRR</sequence>
<name>A0A9D5U7C3_9CELL</name>
<dbReference type="AlphaFoldDB" id="A0A9D5U7C3"/>
<dbReference type="RefSeq" id="WP_193719142.1">
    <property type="nucleotide sequence ID" value="NZ_JACSPN010000005.1"/>
</dbReference>
<feature type="signal peptide" evidence="1">
    <location>
        <begin position="1"/>
        <end position="21"/>
    </location>
</feature>
<evidence type="ECO:0000256" key="1">
    <source>
        <dbReference type="SAM" id="SignalP"/>
    </source>
</evidence>
<reference evidence="2 3" key="1">
    <citation type="submission" date="2020-08" db="EMBL/GenBank/DDBJ databases">
        <title>A Genomic Blueprint of the Chicken Gut Microbiome.</title>
        <authorList>
            <person name="Gilroy R."/>
            <person name="Ravi A."/>
            <person name="Getino M."/>
            <person name="Pursley I."/>
            <person name="Horton D.L."/>
            <person name="Alikhan N.-F."/>
            <person name="Baker D."/>
            <person name="Gharbi K."/>
            <person name="Hall N."/>
            <person name="Watson M."/>
            <person name="Adriaenssens E.M."/>
            <person name="Foster-Nyarko E."/>
            <person name="Jarju S."/>
            <person name="Secka A."/>
            <person name="Antonio M."/>
            <person name="Oren A."/>
            <person name="Chaudhuri R."/>
            <person name="La Ragione R.M."/>
            <person name="Hildebrand F."/>
            <person name="Pallen M.J."/>
        </authorList>
    </citation>
    <scope>NUCLEOTIDE SEQUENCE [LARGE SCALE GENOMIC DNA]</scope>
    <source>
        <strain evidence="2 3">Sa1BUA8</strain>
    </source>
</reference>
<feature type="chain" id="PRO_5039424482" evidence="1">
    <location>
        <begin position="22"/>
        <end position="137"/>
    </location>
</feature>
<proteinExistence type="predicted"/>
<accession>A0A9D5U7C3</accession>
<protein>
    <submittedName>
        <fullName evidence="2">Uncharacterized protein</fullName>
    </submittedName>
</protein>
<evidence type="ECO:0000313" key="3">
    <source>
        <dbReference type="Proteomes" id="UP000822993"/>
    </source>
</evidence>
<dbReference type="EMBL" id="JACSPN010000005">
    <property type="protein sequence ID" value="MBE7699858.1"/>
    <property type="molecule type" value="Genomic_DNA"/>
</dbReference>
<keyword evidence="3" id="KW-1185">Reference proteome</keyword>
<evidence type="ECO:0000313" key="2">
    <source>
        <dbReference type="EMBL" id="MBE7699858.1"/>
    </source>
</evidence>